<dbReference type="PROSITE" id="PS51186">
    <property type="entry name" value="GNAT"/>
    <property type="match status" value="1"/>
</dbReference>
<evidence type="ECO:0000256" key="2">
    <source>
        <dbReference type="ARBA" id="ARBA00023315"/>
    </source>
</evidence>
<dbReference type="PANTHER" id="PTHR43877">
    <property type="entry name" value="AMINOALKYLPHOSPHONATE N-ACETYLTRANSFERASE-RELATED-RELATED"/>
    <property type="match status" value="1"/>
</dbReference>
<dbReference type="GO" id="GO:0016747">
    <property type="term" value="F:acyltransferase activity, transferring groups other than amino-acyl groups"/>
    <property type="evidence" value="ECO:0007669"/>
    <property type="project" value="InterPro"/>
</dbReference>
<keyword evidence="2" id="KW-0012">Acyltransferase</keyword>
<keyword evidence="1 4" id="KW-0808">Transferase</keyword>
<sequence length="156" mass="16919">MPNDEVSFRAAHPDDAETVFNITKASIAGLANGCYSPAQIENWMGERSPRFYEELIAKGQMTVCLRNGVVVGFVDAEPGEVTRLFVLPEAAGSGLGQRLLDIGVAQARQGHSGPIRLEATINAEAFYQRYGFRSTGRGLFSHGLGGEPIEIVYMEL</sequence>
<name>A0A5P6PEJ8_9BRAD</name>
<dbReference type="SUPFAM" id="SSF55729">
    <property type="entry name" value="Acyl-CoA N-acyltransferases (Nat)"/>
    <property type="match status" value="1"/>
</dbReference>
<evidence type="ECO:0000259" key="3">
    <source>
        <dbReference type="PROSITE" id="PS51186"/>
    </source>
</evidence>
<dbReference type="InterPro" id="IPR000182">
    <property type="entry name" value="GNAT_dom"/>
</dbReference>
<gene>
    <name evidence="4" type="ORF">F8237_32855</name>
</gene>
<dbReference type="InterPro" id="IPR016181">
    <property type="entry name" value="Acyl_CoA_acyltransferase"/>
</dbReference>
<proteinExistence type="predicted"/>
<protein>
    <submittedName>
        <fullName evidence="4">GNAT family N-acetyltransferase</fullName>
    </submittedName>
</protein>
<dbReference type="EMBL" id="CP044543">
    <property type="protein sequence ID" value="QFI76772.1"/>
    <property type="molecule type" value="Genomic_DNA"/>
</dbReference>
<feature type="domain" description="N-acetyltransferase" evidence="3">
    <location>
        <begin position="6"/>
        <end position="156"/>
    </location>
</feature>
<dbReference type="CDD" id="cd04301">
    <property type="entry name" value="NAT_SF"/>
    <property type="match status" value="1"/>
</dbReference>
<dbReference type="Gene3D" id="3.40.630.30">
    <property type="match status" value="1"/>
</dbReference>
<evidence type="ECO:0000313" key="5">
    <source>
        <dbReference type="Proteomes" id="UP000325641"/>
    </source>
</evidence>
<dbReference type="InterPro" id="IPR050832">
    <property type="entry name" value="Bact_Acetyltransf"/>
</dbReference>
<dbReference type="RefSeq" id="WP_151650220.1">
    <property type="nucleotide sequence ID" value="NZ_CP044543.1"/>
</dbReference>
<dbReference type="Pfam" id="PF13673">
    <property type="entry name" value="Acetyltransf_10"/>
    <property type="match status" value="1"/>
</dbReference>
<dbReference type="PANTHER" id="PTHR43877:SF2">
    <property type="entry name" value="AMINOALKYLPHOSPHONATE N-ACETYLTRANSFERASE-RELATED"/>
    <property type="match status" value="1"/>
</dbReference>
<organism evidence="4 5">
    <name type="scientific">Bradyrhizobium betae</name>
    <dbReference type="NCBI Taxonomy" id="244734"/>
    <lineage>
        <taxon>Bacteria</taxon>
        <taxon>Pseudomonadati</taxon>
        <taxon>Pseudomonadota</taxon>
        <taxon>Alphaproteobacteria</taxon>
        <taxon>Hyphomicrobiales</taxon>
        <taxon>Nitrobacteraceae</taxon>
        <taxon>Bradyrhizobium</taxon>
    </lineage>
</organism>
<accession>A0A5P6PEJ8</accession>
<dbReference type="OrthoDB" id="7356080at2"/>
<evidence type="ECO:0000256" key="1">
    <source>
        <dbReference type="ARBA" id="ARBA00022679"/>
    </source>
</evidence>
<dbReference type="KEGG" id="bbet:F8237_32855"/>
<dbReference type="Proteomes" id="UP000325641">
    <property type="component" value="Chromosome"/>
</dbReference>
<dbReference type="AlphaFoldDB" id="A0A5P6PEJ8"/>
<reference evidence="5" key="1">
    <citation type="submission" date="2019-10" db="EMBL/GenBank/DDBJ databases">
        <title>Complete Genome Sequence of Bradyrhizobium betae type strain PL7HG1T.</title>
        <authorList>
            <person name="Bromfield E.S.P."/>
            <person name="Cloutier S."/>
        </authorList>
    </citation>
    <scope>NUCLEOTIDE SEQUENCE [LARGE SCALE GENOMIC DNA]</scope>
    <source>
        <strain evidence="5">PL7HG1</strain>
    </source>
</reference>
<evidence type="ECO:0000313" key="4">
    <source>
        <dbReference type="EMBL" id="QFI76772.1"/>
    </source>
</evidence>